<feature type="compositionally biased region" description="Basic and acidic residues" evidence="1">
    <location>
        <begin position="84"/>
        <end position="103"/>
    </location>
</feature>
<sequence>MVKGCRLMSKRLFTEDEIADLKLNKFVQNVTPKAITYKEEFREHFVEEYENGKLPSEIFREAGFNTKILGKRISNFRDRVLTMKNRPEGLRDTRKEKSGRPRLTEMTPEEEIQYLKHKVALQNQQIEALKKMNSINRRASKAMRKKNSNSSID</sequence>
<dbReference type="EMBL" id="MN220716">
    <property type="protein sequence ID" value="QHW08651.1"/>
    <property type="molecule type" value="Genomic_DNA"/>
</dbReference>
<proteinExistence type="predicted"/>
<name>A0A6C0NCQ3_STAAU</name>
<dbReference type="InterPro" id="IPR046929">
    <property type="entry name" value="HTH_Tnp"/>
</dbReference>
<dbReference type="AlphaFoldDB" id="A0A6C0NCQ3"/>
<dbReference type="Pfam" id="PF20310">
    <property type="entry name" value="HTH_Tnp_2"/>
    <property type="match status" value="1"/>
</dbReference>
<reference evidence="2" key="1">
    <citation type="journal article" date="2019" name="J. Antimicrob. Chemother.">
        <title>A novel SCCmec type V variant in porcine MRSA ST398 from China.</title>
        <authorList>
            <person name="Ji X."/>
            <person name="Kruger H."/>
            <person name="Fessler A.T."/>
            <person name="Liu J."/>
            <person name="Zeng Z."/>
            <person name="Wang Y."/>
            <person name="Wu C."/>
            <person name="Schwarz S."/>
        </authorList>
    </citation>
    <scope>NUCLEOTIDE SEQUENCE</scope>
    <source>
        <strain evidence="2">SHP6P021P</strain>
    </source>
</reference>
<organism evidence="2">
    <name type="scientific">Staphylococcus aureus</name>
    <dbReference type="NCBI Taxonomy" id="1280"/>
    <lineage>
        <taxon>Bacteria</taxon>
        <taxon>Bacillati</taxon>
        <taxon>Bacillota</taxon>
        <taxon>Bacilli</taxon>
        <taxon>Bacillales</taxon>
        <taxon>Staphylococcaceae</taxon>
        <taxon>Staphylococcus</taxon>
    </lineage>
</organism>
<feature type="region of interest" description="Disordered" evidence="1">
    <location>
        <begin position="84"/>
        <end position="109"/>
    </location>
</feature>
<accession>A0A6C0NCQ3</accession>
<evidence type="ECO:0000313" key="2">
    <source>
        <dbReference type="EMBL" id="QHW08651.1"/>
    </source>
</evidence>
<evidence type="ECO:0000256" key="1">
    <source>
        <dbReference type="SAM" id="MobiDB-lite"/>
    </source>
</evidence>
<protein>
    <submittedName>
        <fullName evidence="2">Uncharacterized protein</fullName>
    </submittedName>
</protein>